<keyword evidence="2" id="KW-1185">Reference proteome</keyword>
<dbReference type="RefSeq" id="WP_375066328.1">
    <property type="nucleotide sequence ID" value="NZ_JBHGBT010000046.1"/>
</dbReference>
<dbReference type="Proteomes" id="UP001577267">
    <property type="component" value="Unassembled WGS sequence"/>
</dbReference>
<reference evidence="1 2" key="1">
    <citation type="submission" date="2024-09" db="EMBL/GenBank/DDBJ databases">
        <title>Draft genome sequence of multifaceted antimicrobials producing Streptomyces sp. strain FH1.</title>
        <authorList>
            <person name="Hassan F."/>
            <person name="Ali H."/>
            <person name="Hassan N."/>
            <person name="Nawaz A."/>
        </authorList>
    </citation>
    <scope>NUCLEOTIDE SEQUENCE [LARGE SCALE GENOMIC DNA]</scope>
    <source>
        <strain evidence="1 2">FH1</strain>
    </source>
</reference>
<name>A0ABV4ZUR9_9ACTN</name>
<organism evidence="1 2">
    <name type="scientific">Streptomyces carpaticus</name>
    <dbReference type="NCBI Taxonomy" id="285558"/>
    <lineage>
        <taxon>Bacteria</taxon>
        <taxon>Bacillati</taxon>
        <taxon>Actinomycetota</taxon>
        <taxon>Actinomycetes</taxon>
        <taxon>Kitasatosporales</taxon>
        <taxon>Streptomycetaceae</taxon>
        <taxon>Streptomyces</taxon>
    </lineage>
</organism>
<dbReference type="EMBL" id="JBHGBT010000046">
    <property type="protein sequence ID" value="MFB4197742.1"/>
    <property type="molecule type" value="Genomic_DNA"/>
</dbReference>
<accession>A0ABV4ZUR9</accession>
<comment type="caution">
    <text evidence="1">The sequence shown here is derived from an EMBL/GenBank/DDBJ whole genome shotgun (WGS) entry which is preliminary data.</text>
</comment>
<sequence length="94" mass="10226">MKNAIAQRRPASGQQLLHVLYGRRVRSYLAARLGRDASHDLVLLLAVRVWAAVLRRQVPIAGFGDLAAVVTSVVTEHYVAGRREAALNRAGGAR</sequence>
<evidence type="ECO:0000313" key="2">
    <source>
        <dbReference type="Proteomes" id="UP001577267"/>
    </source>
</evidence>
<protein>
    <submittedName>
        <fullName evidence="1">Uncharacterized protein</fullName>
    </submittedName>
</protein>
<proteinExistence type="predicted"/>
<evidence type="ECO:0000313" key="1">
    <source>
        <dbReference type="EMBL" id="MFB4197742.1"/>
    </source>
</evidence>
<gene>
    <name evidence="1" type="ORF">ACE11A_25735</name>
</gene>